<proteinExistence type="inferred from homology"/>
<dbReference type="GO" id="GO:0005886">
    <property type="term" value="C:plasma membrane"/>
    <property type="evidence" value="ECO:0007669"/>
    <property type="project" value="UniProtKB-SubCell"/>
</dbReference>
<evidence type="ECO:0000256" key="1">
    <source>
        <dbReference type="ARBA" id="ARBA00004162"/>
    </source>
</evidence>
<comment type="caution">
    <text evidence="9">The sequence shown here is derived from an EMBL/GenBank/DDBJ whole genome shotgun (WGS) entry which is preliminary data.</text>
</comment>
<keyword evidence="4 7" id="KW-0812">Transmembrane</keyword>
<dbReference type="PANTHER" id="PTHR30558">
    <property type="entry name" value="EXBD MEMBRANE COMPONENT OF PMF-DRIVEN MACROMOLECULE IMPORT SYSTEM"/>
    <property type="match status" value="1"/>
</dbReference>
<dbReference type="Proteomes" id="UP000518887">
    <property type="component" value="Unassembled WGS sequence"/>
</dbReference>
<feature type="transmembrane region" description="Helical" evidence="8">
    <location>
        <begin position="21"/>
        <end position="41"/>
    </location>
</feature>
<evidence type="ECO:0000256" key="4">
    <source>
        <dbReference type="ARBA" id="ARBA00022692"/>
    </source>
</evidence>
<comment type="subcellular location">
    <subcellularLocation>
        <location evidence="1">Cell membrane</location>
        <topology evidence="1">Single-pass membrane protein</topology>
    </subcellularLocation>
    <subcellularLocation>
        <location evidence="7">Cell membrane</location>
        <topology evidence="7">Single-pass type II membrane protein</topology>
    </subcellularLocation>
</comment>
<keyword evidence="7" id="KW-0813">Transport</keyword>
<dbReference type="EMBL" id="JACHFQ010000001">
    <property type="protein sequence ID" value="MBB5224834.1"/>
    <property type="molecule type" value="Genomic_DNA"/>
</dbReference>
<dbReference type="GO" id="GO:0022857">
    <property type="term" value="F:transmembrane transporter activity"/>
    <property type="evidence" value="ECO:0007669"/>
    <property type="project" value="InterPro"/>
</dbReference>
<keyword evidence="10" id="KW-1185">Reference proteome</keyword>
<evidence type="ECO:0000256" key="8">
    <source>
        <dbReference type="SAM" id="Phobius"/>
    </source>
</evidence>
<keyword evidence="3" id="KW-1003">Cell membrane</keyword>
<name>A0A7W8G6V5_9SPIR</name>
<evidence type="ECO:0000256" key="3">
    <source>
        <dbReference type="ARBA" id="ARBA00022475"/>
    </source>
</evidence>
<reference evidence="9 10" key="1">
    <citation type="submission" date="2020-08" db="EMBL/GenBank/DDBJ databases">
        <title>Genomic Encyclopedia of Type Strains, Phase IV (KMG-IV): sequencing the most valuable type-strain genomes for metagenomic binning, comparative biology and taxonomic classification.</title>
        <authorList>
            <person name="Goeker M."/>
        </authorList>
    </citation>
    <scope>NUCLEOTIDE SEQUENCE [LARGE SCALE GENOMIC DNA]</scope>
    <source>
        <strain evidence="9 10">DSM 103462</strain>
    </source>
</reference>
<keyword evidence="7" id="KW-0653">Protein transport</keyword>
<keyword evidence="5 8" id="KW-1133">Transmembrane helix</keyword>
<protein>
    <submittedName>
        <fullName evidence="9">Biopolymer transport protein ExbD</fullName>
    </submittedName>
</protein>
<dbReference type="Pfam" id="PF02472">
    <property type="entry name" value="ExbD"/>
    <property type="match status" value="1"/>
</dbReference>
<organism evidence="9 10">
    <name type="scientific">Treponema ruminis</name>
    <dbReference type="NCBI Taxonomy" id="744515"/>
    <lineage>
        <taxon>Bacteria</taxon>
        <taxon>Pseudomonadati</taxon>
        <taxon>Spirochaetota</taxon>
        <taxon>Spirochaetia</taxon>
        <taxon>Spirochaetales</taxon>
        <taxon>Treponemataceae</taxon>
        <taxon>Treponema</taxon>
    </lineage>
</organism>
<sequence length="135" mass="14862">MKVSNRKKRGTAVDLTPMIDVVFQLILFFLVSTTFAVLPAINVNLPESETAQGADIAGITITIQSNGKMWFNDEQVSFSTLGKKLAAFDTEGKKKEEYPVTLEADENVTNGSIVKVFDVLRTEGFVSVNLRTTDK</sequence>
<accession>A0A7W8G6V5</accession>
<comment type="similarity">
    <text evidence="2 7">Belongs to the ExbD/TolR family.</text>
</comment>
<evidence type="ECO:0000256" key="2">
    <source>
        <dbReference type="ARBA" id="ARBA00005811"/>
    </source>
</evidence>
<evidence type="ECO:0000313" key="9">
    <source>
        <dbReference type="EMBL" id="MBB5224834.1"/>
    </source>
</evidence>
<evidence type="ECO:0000256" key="7">
    <source>
        <dbReference type="RuleBase" id="RU003879"/>
    </source>
</evidence>
<evidence type="ECO:0000313" key="10">
    <source>
        <dbReference type="Proteomes" id="UP000518887"/>
    </source>
</evidence>
<dbReference type="InterPro" id="IPR003400">
    <property type="entry name" value="ExbD"/>
</dbReference>
<dbReference type="Gene3D" id="3.30.420.270">
    <property type="match status" value="1"/>
</dbReference>
<dbReference type="RefSeq" id="WP_184656509.1">
    <property type="nucleotide sequence ID" value="NZ_JACHFQ010000001.1"/>
</dbReference>
<evidence type="ECO:0000256" key="6">
    <source>
        <dbReference type="ARBA" id="ARBA00023136"/>
    </source>
</evidence>
<dbReference type="AlphaFoldDB" id="A0A7W8G6V5"/>
<gene>
    <name evidence="9" type="ORF">HNP76_000174</name>
</gene>
<keyword evidence="6 8" id="KW-0472">Membrane</keyword>
<dbReference type="GO" id="GO:0015031">
    <property type="term" value="P:protein transport"/>
    <property type="evidence" value="ECO:0007669"/>
    <property type="project" value="UniProtKB-KW"/>
</dbReference>
<evidence type="ECO:0000256" key="5">
    <source>
        <dbReference type="ARBA" id="ARBA00022989"/>
    </source>
</evidence>